<organism evidence="1 2">
    <name type="scientific">Pistacia integerrima</name>
    <dbReference type="NCBI Taxonomy" id="434235"/>
    <lineage>
        <taxon>Eukaryota</taxon>
        <taxon>Viridiplantae</taxon>
        <taxon>Streptophyta</taxon>
        <taxon>Embryophyta</taxon>
        <taxon>Tracheophyta</taxon>
        <taxon>Spermatophyta</taxon>
        <taxon>Magnoliopsida</taxon>
        <taxon>eudicotyledons</taxon>
        <taxon>Gunneridae</taxon>
        <taxon>Pentapetalae</taxon>
        <taxon>rosids</taxon>
        <taxon>malvids</taxon>
        <taxon>Sapindales</taxon>
        <taxon>Anacardiaceae</taxon>
        <taxon>Pistacia</taxon>
    </lineage>
</organism>
<evidence type="ECO:0000313" key="2">
    <source>
        <dbReference type="Proteomes" id="UP001163603"/>
    </source>
</evidence>
<gene>
    <name evidence="1" type="ORF">Pint_33064</name>
</gene>
<sequence>MFGCKGNLFQYPIGIDGYTYGFCIASQPYYTSTDRQRRGRGATPRNQQHENFVINYPFSLSGLGLRRMVGITKIHLYQHARC</sequence>
<keyword evidence="2" id="KW-1185">Reference proteome</keyword>
<dbReference type="Proteomes" id="UP001163603">
    <property type="component" value="Chromosome 14"/>
</dbReference>
<dbReference type="EMBL" id="CM047749">
    <property type="protein sequence ID" value="KAJ0010364.1"/>
    <property type="molecule type" value="Genomic_DNA"/>
</dbReference>
<name>A0ACC0X7D4_9ROSI</name>
<proteinExistence type="predicted"/>
<evidence type="ECO:0000313" key="1">
    <source>
        <dbReference type="EMBL" id="KAJ0010364.1"/>
    </source>
</evidence>
<comment type="caution">
    <text evidence="1">The sequence shown here is derived from an EMBL/GenBank/DDBJ whole genome shotgun (WGS) entry which is preliminary data.</text>
</comment>
<accession>A0ACC0X7D4</accession>
<reference evidence="2" key="1">
    <citation type="journal article" date="2023" name="G3 (Bethesda)">
        <title>Genome assembly and association tests identify interacting loci associated with vigor, precocity, and sex in interspecific pistachio rootstocks.</title>
        <authorList>
            <person name="Palmer W."/>
            <person name="Jacygrad E."/>
            <person name="Sagayaradj S."/>
            <person name="Cavanaugh K."/>
            <person name="Han R."/>
            <person name="Bertier L."/>
            <person name="Beede B."/>
            <person name="Kafkas S."/>
            <person name="Golino D."/>
            <person name="Preece J."/>
            <person name="Michelmore R."/>
        </authorList>
    </citation>
    <scope>NUCLEOTIDE SEQUENCE [LARGE SCALE GENOMIC DNA]</scope>
</reference>
<protein>
    <submittedName>
        <fullName evidence="1">Uncharacterized protein</fullName>
    </submittedName>
</protein>